<reference evidence="3 4" key="1">
    <citation type="submission" date="2019-03" db="EMBL/GenBank/DDBJ databases">
        <title>Cohnella endophytica sp. nov., a novel endophytic bacterium isolated from bark of Sonneratia apetala.</title>
        <authorList>
            <person name="Tuo L."/>
        </authorList>
    </citation>
    <scope>NUCLEOTIDE SEQUENCE [LARGE SCALE GENOMIC DNA]</scope>
    <source>
        <strain evidence="3 4">CCTCC AB 208254</strain>
    </source>
</reference>
<dbReference type="SUPFAM" id="SSF53697">
    <property type="entry name" value="SIS domain"/>
    <property type="match status" value="1"/>
</dbReference>
<name>A0A4Y8M732_9BACL</name>
<keyword evidence="1" id="KW-0677">Repeat</keyword>
<comment type="caution">
    <text evidence="3">The sequence shown here is derived from an EMBL/GenBank/DDBJ whole genome shotgun (WGS) entry which is preliminary data.</text>
</comment>
<dbReference type="OrthoDB" id="9779207at2"/>
<feature type="domain" description="SIS" evidence="2">
    <location>
        <begin position="37"/>
        <end position="183"/>
    </location>
</feature>
<dbReference type="GO" id="GO:1901135">
    <property type="term" value="P:carbohydrate derivative metabolic process"/>
    <property type="evidence" value="ECO:0007669"/>
    <property type="project" value="InterPro"/>
</dbReference>
<dbReference type="PANTHER" id="PTHR10937:SF4">
    <property type="entry name" value="GLUCOSAMINE-6-PHOSPHATE DEAMINASE"/>
    <property type="match status" value="1"/>
</dbReference>
<dbReference type="RefSeq" id="WP_135150506.1">
    <property type="nucleotide sequence ID" value="NZ_SOMN01000002.1"/>
</dbReference>
<proteinExistence type="predicted"/>
<sequence length="355" mass="38901">MTGVVTLTRGQLTLPEIGGQAEALAAAWEQLKNQEDWVHSYFGDTEYEEVVFIGSGSSYYQAQVMATTFKSWLGRSAVALPSSDIFLFRDQSVARGRKVLLVGVSRSGESSEVILALESVKALSNWTICGISCYKTSRLALMAPCLISPLGKEQSTVMTKSFSSMTYMMQAAIALAAGGHYAEQMEAVLKLHGDIVNRGKSFAESLVEDNEFIKYIYLGMGAYYGLSQEVGLKLKEMSYVWTESYGTLEFRHGPKSVVEPGTLVCLLVSEQARAYELKVAEEMKAYGAFVLLVATSKGKDTAFADAVFEIGGETLSDEARAVLHLPLLQYFGFFTAMKRGVDPDHPRNLTQVVTI</sequence>
<evidence type="ECO:0000256" key="1">
    <source>
        <dbReference type="ARBA" id="ARBA00022737"/>
    </source>
</evidence>
<organism evidence="3 4">
    <name type="scientific">Cohnella luojiensis</name>
    <dbReference type="NCBI Taxonomy" id="652876"/>
    <lineage>
        <taxon>Bacteria</taxon>
        <taxon>Bacillati</taxon>
        <taxon>Bacillota</taxon>
        <taxon>Bacilli</taxon>
        <taxon>Bacillales</taxon>
        <taxon>Paenibacillaceae</taxon>
        <taxon>Cohnella</taxon>
    </lineage>
</organism>
<evidence type="ECO:0000313" key="3">
    <source>
        <dbReference type="EMBL" id="TFE30625.1"/>
    </source>
</evidence>
<accession>A0A4Y8M732</accession>
<dbReference type="CDD" id="cd05008">
    <property type="entry name" value="SIS_GlmS_GlmD_1"/>
    <property type="match status" value="1"/>
</dbReference>
<protein>
    <submittedName>
        <fullName evidence="3">SIS domain-containing protein</fullName>
    </submittedName>
</protein>
<dbReference type="Proteomes" id="UP000297900">
    <property type="component" value="Unassembled WGS sequence"/>
</dbReference>
<dbReference type="GO" id="GO:0097367">
    <property type="term" value="F:carbohydrate derivative binding"/>
    <property type="evidence" value="ECO:0007669"/>
    <property type="project" value="InterPro"/>
</dbReference>
<keyword evidence="4" id="KW-1185">Reference proteome</keyword>
<dbReference type="Gene3D" id="3.40.50.10490">
    <property type="entry name" value="Glucose-6-phosphate isomerase like protein, domain 1"/>
    <property type="match status" value="2"/>
</dbReference>
<dbReference type="AlphaFoldDB" id="A0A4Y8M732"/>
<dbReference type="InterPro" id="IPR035466">
    <property type="entry name" value="GlmS/AgaS_SIS"/>
</dbReference>
<dbReference type="PROSITE" id="PS51464">
    <property type="entry name" value="SIS"/>
    <property type="match status" value="2"/>
</dbReference>
<dbReference type="InterPro" id="IPR035490">
    <property type="entry name" value="GlmS/FrlB_SIS"/>
</dbReference>
<dbReference type="EMBL" id="SOMN01000002">
    <property type="protein sequence ID" value="TFE30625.1"/>
    <property type="molecule type" value="Genomic_DNA"/>
</dbReference>
<gene>
    <name evidence="3" type="ORF">E2980_02230</name>
</gene>
<dbReference type="PANTHER" id="PTHR10937">
    <property type="entry name" value="GLUCOSAMINE--FRUCTOSE-6-PHOSPHATE AMINOTRANSFERASE, ISOMERIZING"/>
    <property type="match status" value="1"/>
</dbReference>
<feature type="domain" description="SIS" evidence="2">
    <location>
        <begin position="202"/>
        <end position="346"/>
    </location>
</feature>
<dbReference type="InterPro" id="IPR046348">
    <property type="entry name" value="SIS_dom_sf"/>
</dbReference>
<dbReference type="InterPro" id="IPR001347">
    <property type="entry name" value="SIS_dom"/>
</dbReference>
<evidence type="ECO:0000313" key="4">
    <source>
        <dbReference type="Proteomes" id="UP000297900"/>
    </source>
</evidence>
<dbReference type="Pfam" id="PF01380">
    <property type="entry name" value="SIS"/>
    <property type="match status" value="2"/>
</dbReference>
<evidence type="ECO:0000259" key="2">
    <source>
        <dbReference type="PROSITE" id="PS51464"/>
    </source>
</evidence>
<dbReference type="CDD" id="cd05009">
    <property type="entry name" value="SIS_GlmS_GlmD_2"/>
    <property type="match status" value="1"/>
</dbReference>